<dbReference type="SMART" id="SM00717">
    <property type="entry name" value="SANT"/>
    <property type="match status" value="2"/>
</dbReference>
<dbReference type="EMBL" id="BTFZ01000011">
    <property type="protein sequence ID" value="GMM36417.1"/>
    <property type="molecule type" value="Genomic_DNA"/>
</dbReference>
<evidence type="ECO:0000256" key="2">
    <source>
        <dbReference type="ARBA" id="ARBA00022664"/>
    </source>
</evidence>
<keyword evidence="13" id="KW-1185">Reference proteome</keyword>
<dbReference type="CDD" id="cd11659">
    <property type="entry name" value="SANT_CDC5_II"/>
    <property type="match status" value="1"/>
</dbReference>
<evidence type="ECO:0000313" key="12">
    <source>
        <dbReference type="EMBL" id="GMM36417.1"/>
    </source>
</evidence>
<feature type="domain" description="HTH myb-type" evidence="11">
    <location>
        <begin position="7"/>
        <end position="58"/>
    </location>
</feature>
<organism evidence="12 13">
    <name type="scientific">Saccharomycopsis crataegensis</name>
    <dbReference type="NCBI Taxonomy" id="43959"/>
    <lineage>
        <taxon>Eukaryota</taxon>
        <taxon>Fungi</taxon>
        <taxon>Dikarya</taxon>
        <taxon>Ascomycota</taxon>
        <taxon>Saccharomycotina</taxon>
        <taxon>Saccharomycetes</taxon>
        <taxon>Saccharomycopsidaceae</taxon>
        <taxon>Saccharomycopsis</taxon>
    </lineage>
</organism>
<dbReference type="GeneID" id="90074392"/>
<keyword evidence="6" id="KW-0508">mRNA splicing</keyword>
<feature type="domain" description="HTH myb-type" evidence="11">
    <location>
        <begin position="59"/>
        <end position="108"/>
    </location>
</feature>
<accession>A0AAV5QNM7</accession>
<feature type="domain" description="Myb-like" evidence="10">
    <location>
        <begin position="9"/>
        <end position="54"/>
    </location>
</feature>
<evidence type="ECO:0000256" key="4">
    <source>
        <dbReference type="ARBA" id="ARBA00022737"/>
    </source>
</evidence>
<dbReference type="PROSITE" id="PS50090">
    <property type="entry name" value="MYB_LIKE"/>
    <property type="match status" value="2"/>
</dbReference>
<feature type="region of interest" description="Disordered" evidence="9">
    <location>
        <begin position="256"/>
        <end position="281"/>
    </location>
</feature>
<evidence type="ECO:0000256" key="5">
    <source>
        <dbReference type="ARBA" id="ARBA00023125"/>
    </source>
</evidence>
<dbReference type="InterPro" id="IPR017930">
    <property type="entry name" value="Myb_dom"/>
</dbReference>
<evidence type="ECO:0000256" key="7">
    <source>
        <dbReference type="ARBA" id="ARBA00023242"/>
    </source>
</evidence>
<dbReference type="InterPro" id="IPR047242">
    <property type="entry name" value="CDC5L/Cef1"/>
</dbReference>
<feature type="domain" description="Myb-like" evidence="10">
    <location>
        <begin position="55"/>
        <end position="104"/>
    </location>
</feature>
<name>A0AAV5QNM7_9ASCO</name>
<feature type="region of interest" description="Disordered" evidence="9">
    <location>
        <begin position="390"/>
        <end position="423"/>
    </location>
</feature>
<keyword evidence="2" id="KW-0507">mRNA processing</keyword>
<dbReference type="Pfam" id="PF11831">
    <property type="entry name" value="Myb_Cef"/>
    <property type="match status" value="1"/>
</dbReference>
<dbReference type="GO" id="GO:0005681">
    <property type="term" value="C:spliceosomal complex"/>
    <property type="evidence" value="ECO:0007669"/>
    <property type="project" value="UniProtKB-KW"/>
</dbReference>
<keyword evidence="7" id="KW-0539">Nucleus</keyword>
<dbReference type="RefSeq" id="XP_064853413.1">
    <property type="nucleotide sequence ID" value="XM_064997341.1"/>
</dbReference>
<keyword evidence="3" id="KW-0747">Spliceosome</keyword>
<evidence type="ECO:0000256" key="9">
    <source>
        <dbReference type="SAM" id="MobiDB-lite"/>
    </source>
</evidence>
<dbReference type="InterPro" id="IPR021786">
    <property type="entry name" value="Cdc5p/Cef1_C"/>
</dbReference>
<dbReference type="SUPFAM" id="SSF46689">
    <property type="entry name" value="Homeodomain-like"/>
    <property type="match status" value="1"/>
</dbReference>
<keyword evidence="4" id="KW-0677">Repeat</keyword>
<evidence type="ECO:0000256" key="6">
    <source>
        <dbReference type="ARBA" id="ARBA00023187"/>
    </source>
</evidence>
<dbReference type="AlphaFoldDB" id="A0AAV5QNM7"/>
<dbReference type="PANTHER" id="PTHR45885">
    <property type="entry name" value="CELL DIVISION CYCLE 5-LIKE PROTEIN"/>
    <property type="match status" value="1"/>
</dbReference>
<proteinExistence type="inferred from homology"/>
<reference evidence="12 13" key="1">
    <citation type="journal article" date="2023" name="Elife">
        <title>Identification of key yeast species and microbe-microbe interactions impacting larval growth of Drosophila in the wild.</title>
        <authorList>
            <person name="Mure A."/>
            <person name="Sugiura Y."/>
            <person name="Maeda R."/>
            <person name="Honda K."/>
            <person name="Sakurai N."/>
            <person name="Takahashi Y."/>
            <person name="Watada M."/>
            <person name="Katoh T."/>
            <person name="Gotoh A."/>
            <person name="Gotoh Y."/>
            <person name="Taniguchi I."/>
            <person name="Nakamura K."/>
            <person name="Hayashi T."/>
            <person name="Katayama T."/>
            <person name="Uemura T."/>
            <person name="Hattori Y."/>
        </authorList>
    </citation>
    <scope>NUCLEOTIDE SEQUENCE [LARGE SCALE GENOMIC DNA]</scope>
    <source>
        <strain evidence="12 13">SC-9</strain>
    </source>
</reference>
<evidence type="ECO:0000256" key="8">
    <source>
        <dbReference type="ARBA" id="ARBA00034837"/>
    </source>
</evidence>
<evidence type="ECO:0000313" key="13">
    <source>
        <dbReference type="Proteomes" id="UP001360560"/>
    </source>
</evidence>
<feature type="region of interest" description="Disordered" evidence="9">
    <location>
        <begin position="442"/>
        <end position="475"/>
    </location>
</feature>
<dbReference type="CDD" id="cd00167">
    <property type="entry name" value="SANT"/>
    <property type="match status" value="1"/>
</dbReference>
<comment type="similarity">
    <text evidence="1">Belongs to the CEF1 family.</text>
</comment>
<protein>
    <recommendedName>
        <fullName evidence="8">Pre-mRNA-splicing factor CEF1</fullName>
    </recommendedName>
</protein>
<dbReference type="GO" id="GO:0003677">
    <property type="term" value="F:DNA binding"/>
    <property type="evidence" value="ECO:0007669"/>
    <property type="project" value="UniProtKB-KW"/>
</dbReference>
<dbReference type="Gene3D" id="1.10.10.60">
    <property type="entry name" value="Homeodomain-like"/>
    <property type="match status" value="2"/>
</dbReference>
<dbReference type="GO" id="GO:0000974">
    <property type="term" value="C:Prp19 complex"/>
    <property type="evidence" value="ECO:0007669"/>
    <property type="project" value="InterPro"/>
</dbReference>
<dbReference type="Pfam" id="PF13921">
    <property type="entry name" value="Myb_DNA-bind_6"/>
    <property type="match status" value="1"/>
</dbReference>
<dbReference type="Proteomes" id="UP001360560">
    <property type="component" value="Unassembled WGS sequence"/>
</dbReference>
<evidence type="ECO:0000256" key="1">
    <source>
        <dbReference type="ARBA" id="ARBA00010506"/>
    </source>
</evidence>
<dbReference type="PROSITE" id="PS51294">
    <property type="entry name" value="HTH_MYB"/>
    <property type="match status" value="2"/>
</dbReference>
<feature type="compositionally biased region" description="Basic residues" evidence="9">
    <location>
        <begin position="407"/>
        <end position="423"/>
    </location>
</feature>
<evidence type="ECO:0000259" key="11">
    <source>
        <dbReference type="PROSITE" id="PS51294"/>
    </source>
</evidence>
<comment type="caution">
    <text evidence="12">The sequence shown here is derived from an EMBL/GenBank/DDBJ whole genome shotgun (WGS) entry which is preliminary data.</text>
</comment>
<sequence length="642" mass="73260">MSSGYSRGGLWTNAEDEILKAAVSKYGLTQWSRCSSLLNRKTAKQCKARWNNWLSPEINKTDWAPKEDEKLLEMARILPNQWQTIAPLVGRTPNQCIERYQRLLDDIENNDGGNVNAEALQAIGPKVNLDDDGLGNIPESKPARPDAIDMDDDEREMISEARARLANTQGKKAKRKQRERILAQSRRVALLQKRRELKNAGINVKSSIVSNKQKKRNKNIMDYNADIPFEIKPESGLYDTKHETKKDLEDYEKFQKSVGGPDFANEKKKGKKRKQETKEKRGPIIISQEDINNEEELLIKRRKFDLPVPKFENNENQSKLGDLHNYLAQIAQEEGLSLDDVMAKTREDVGDDNKSWLRTKLLESSDSKIKRLGTDLKSFHNLQSSLLSKDEIEEEEEDEEEKVKEVKTKRKQSKKEKSRKKSSIKTAASILREKFSQLPLPKNDFEIGIDDSDEEDSATMELEKKPEVESQQQSGNVESDYGKTYVRSLAIEREMSIPFIDSKNKTLKQISEIPITFDETLSKLLDNEMVSLVISDYLKSEYTSGGDDARELENNPTFKNDIVKDMEQADRAAALELINKEVAWDKGRKQEEIFTRIAQITGNKSYAFSGLGKGEMTTVQNEKLASQLIDSIKNISRVCNCL</sequence>
<keyword evidence="5" id="KW-0238">DNA-binding</keyword>
<dbReference type="PANTHER" id="PTHR45885:SF1">
    <property type="entry name" value="CELL DIVISION CYCLE 5-LIKE PROTEIN"/>
    <property type="match status" value="1"/>
</dbReference>
<dbReference type="InterPro" id="IPR047240">
    <property type="entry name" value="SANT_CDC5L_II"/>
</dbReference>
<dbReference type="InterPro" id="IPR009057">
    <property type="entry name" value="Homeodomain-like_sf"/>
</dbReference>
<dbReference type="InterPro" id="IPR001005">
    <property type="entry name" value="SANT/Myb"/>
</dbReference>
<evidence type="ECO:0000256" key="3">
    <source>
        <dbReference type="ARBA" id="ARBA00022728"/>
    </source>
</evidence>
<evidence type="ECO:0000259" key="10">
    <source>
        <dbReference type="PROSITE" id="PS50090"/>
    </source>
</evidence>
<feature type="compositionally biased region" description="Acidic residues" evidence="9">
    <location>
        <begin position="447"/>
        <end position="458"/>
    </location>
</feature>
<feature type="compositionally biased region" description="Acidic residues" evidence="9">
    <location>
        <begin position="391"/>
        <end position="400"/>
    </location>
</feature>
<dbReference type="GO" id="GO:0000398">
    <property type="term" value="P:mRNA splicing, via spliceosome"/>
    <property type="evidence" value="ECO:0007669"/>
    <property type="project" value="InterPro"/>
</dbReference>
<gene>
    <name evidence="12" type="ORF">DASC09_037420</name>
</gene>